<dbReference type="SUPFAM" id="SSF52540">
    <property type="entry name" value="P-loop containing nucleoside triphosphate hydrolases"/>
    <property type="match status" value="2"/>
</dbReference>
<dbReference type="PANTHER" id="PTHR34383:SF3">
    <property type="entry name" value="POLYPHOSPHATE:AMP PHOSPHOTRANSFERASE"/>
    <property type="match status" value="1"/>
</dbReference>
<comment type="caution">
    <text evidence="2">The sequence shown here is derived from an EMBL/GenBank/DDBJ whole genome shotgun (WGS) entry which is preliminary data.</text>
</comment>
<organism evidence="2 3">
    <name type="scientific">Blautia hydrogenotrophica (strain DSM 10507 / JCM 14656 / S5a33)</name>
    <name type="common">Ruminococcus hydrogenotrophicus</name>
    <dbReference type="NCBI Taxonomy" id="476272"/>
    <lineage>
        <taxon>Bacteria</taxon>
        <taxon>Bacillati</taxon>
        <taxon>Bacillota</taxon>
        <taxon>Clostridia</taxon>
        <taxon>Lachnospirales</taxon>
        <taxon>Lachnospiraceae</taxon>
        <taxon>Blautia</taxon>
    </lineage>
</organism>
<name>C0CQ80_BLAHS</name>
<accession>C0CQ80</accession>
<keyword evidence="3" id="KW-1185">Reference proteome</keyword>
<dbReference type="GeneID" id="86822435"/>
<evidence type="ECO:0000313" key="3">
    <source>
        <dbReference type="Proteomes" id="UP000003100"/>
    </source>
</evidence>
<dbReference type="RefSeq" id="WP_005950868.1">
    <property type="nucleotide sequence ID" value="NZ_CP136423.1"/>
</dbReference>
<dbReference type="InterPro" id="IPR022489">
    <property type="entry name" value="PolyP_AMP_Tfrase"/>
</dbReference>
<sequence>MLENWAVPQKPEREEIKLRLRTAKERLSKQQMCLKEHGLPVLVLMEGWGAAGKGSLIGKIIKNIDPRFFKVATMENIGDQEDRYPFLHRYFVQIPEAGKFTFLDSGWMNEICMGRARKELDSKEYAKKVESVQRFERQLVDNGYLVIKFFCHISREEQKKRMDKLSEKKDTRWRVSEEDVWQNKHYKRCLKIFDNYLRDADSPVSPWYLVDASCEKWAQLQILEALCRGIEIAMENRKRAVLIPQNVFSLKKMPQLSEVGLGKKVLSESDYRRQLKPLQDRLRALHNRLYRKQVPVVICYEGWDAAGKGGNIKRITEALDPRGFEVHPIASPEPHEKARHYLWRFWTRLPKTGHIAIFDRTWYGRVMVERLEGFCSENDWQRAYNEINEFERELFDWGAVILKFWVQIDKETQLERFQARQNTPEKRWKITEEDWRNREKWDAYENAVNEMLEKTSTQYAPWYILESVDKKYARIQALKIVIEELERVLE</sequence>
<dbReference type="HOGENOM" id="CLU_033786_2_1_9"/>
<reference evidence="2 3" key="1">
    <citation type="submission" date="2009-01" db="EMBL/GenBank/DDBJ databases">
        <authorList>
            <person name="Fulton L."/>
            <person name="Clifton S."/>
            <person name="Fulton B."/>
            <person name="Xu J."/>
            <person name="Minx P."/>
            <person name="Pepin K.H."/>
            <person name="Johnson M."/>
            <person name="Bhonagiri V."/>
            <person name="Nash W.E."/>
            <person name="Mardis E.R."/>
            <person name="Wilson R.K."/>
        </authorList>
    </citation>
    <scope>NUCLEOTIDE SEQUENCE [LARGE SCALE GENOMIC DNA]</scope>
    <source>
        <strain evidence="3">DSM 10507 / JCM 14656 / S5a33</strain>
    </source>
</reference>
<feature type="domain" description="Polyphosphate kinase-2-related" evidence="1">
    <location>
        <begin position="13"/>
        <end position="235"/>
    </location>
</feature>
<dbReference type="Pfam" id="PF03976">
    <property type="entry name" value="PPK2"/>
    <property type="match status" value="2"/>
</dbReference>
<dbReference type="InterPro" id="IPR027417">
    <property type="entry name" value="P-loop_NTPase"/>
</dbReference>
<dbReference type="PANTHER" id="PTHR34383">
    <property type="entry name" value="POLYPHOSPHATE:AMP PHOSPHOTRANSFERASE-RELATED"/>
    <property type="match status" value="1"/>
</dbReference>
<dbReference type="GO" id="GO:0006797">
    <property type="term" value="P:polyphosphate metabolic process"/>
    <property type="evidence" value="ECO:0007669"/>
    <property type="project" value="InterPro"/>
</dbReference>
<dbReference type="Proteomes" id="UP000003100">
    <property type="component" value="Unassembled WGS sequence"/>
</dbReference>
<proteinExistence type="predicted"/>
<reference evidence="2 3" key="2">
    <citation type="submission" date="2009-02" db="EMBL/GenBank/DDBJ databases">
        <title>Draft genome sequence of Blautia hydrogenotrophica DSM 10507 (Ruminococcus hydrogenotrophicus DSM 10507).</title>
        <authorList>
            <person name="Sudarsanam P."/>
            <person name="Ley R."/>
            <person name="Guruge J."/>
            <person name="Turnbaugh P.J."/>
            <person name="Mahowald M."/>
            <person name="Liep D."/>
            <person name="Gordon J."/>
        </authorList>
    </citation>
    <scope>NUCLEOTIDE SEQUENCE [LARGE SCALE GENOMIC DNA]</scope>
    <source>
        <strain evidence="3">DSM 10507 / JCM 14656 / S5a33</strain>
    </source>
</reference>
<dbReference type="Gene3D" id="3.40.50.300">
    <property type="entry name" value="P-loop containing nucleotide triphosphate hydrolases"/>
    <property type="match status" value="2"/>
</dbReference>
<dbReference type="GO" id="GO:0043751">
    <property type="term" value="F:polyphosphate:AMP phosphotransferase activity"/>
    <property type="evidence" value="ECO:0007669"/>
    <property type="project" value="InterPro"/>
</dbReference>
<evidence type="ECO:0000259" key="1">
    <source>
        <dbReference type="Pfam" id="PF03976"/>
    </source>
</evidence>
<dbReference type="PATRIC" id="fig|476272.21.peg.1167"/>
<dbReference type="EMBL" id="ACBZ01000165">
    <property type="protein sequence ID" value="EEG48047.1"/>
    <property type="molecule type" value="Genomic_DNA"/>
</dbReference>
<gene>
    <name evidence="2" type="ORF">RUMHYD_03033</name>
</gene>
<dbReference type="AlphaFoldDB" id="C0CQ80"/>
<evidence type="ECO:0000313" key="2">
    <source>
        <dbReference type="EMBL" id="EEG48047.1"/>
    </source>
</evidence>
<protein>
    <recommendedName>
        <fullName evidence="1">Polyphosphate kinase-2-related domain-containing protein</fullName>
    </recommendedName>
</protein>
<dbReference type="eggNOG" id="COG2326">
    <property type="taxonomic scope" value="Bacteria"/>
</dbReference>
<feature type="domain" description="Polyphosphate kinase-2-related" evidence="1">
    <location>
        <begin position="266"/>
        <end position="486"/>
    </location>
</feature>
<dbReference type="InterPro" id="IPR022488">
    <property type="entry name" value="PPK2-related"/>
</dbReference>
<dbReference type="NCBIfam" id="TIGR03708">
    <property type="entry name" value="poly_P_AMP_trns"/>
    <property type="match status" value="1"/>
</dbReference>